<evidence type="ECO:0000313" key="5">
    <source>
        <dbReference type="EMBL" id="MFB6395843.1"/>
    </source>
</evidence>
<evidence type="ECO:0000313" key="6">
    <source>
        <dbReference type="Proteomes" id="UP001582793"/>
    </source>
</evidence>
<gene>
    <name evidence="5" type="ORF">AAFH96_22410</name>
</gene>
<evidence type="ECO:0000259" key="4">
    <source>
        <dbReference type="PROSITE" id="PS50949"/>
    </source>
</evidence>
<dbReference type="EMBL" id="JBCGDC010000071">
    <property type="protein sequence ID" value="MFB6395843.1"/>
    <property type="molecule type" value="Genomic_DNA"/>
</dbReference>
<organism evidence="5 6">
    <name type="scientific">Polymorphospora lycopeni</name>
    <dbReference type="NCBI Taxonomy" id="3140240"/>
    <lineage>
        <taxon>Bacteria</taxon>
        <taxon>Bacillati</taxon>
        <taxon>Actinomycetota</taxon>
        <taxon>Actinomycetes</taxon>
        <taxon>Micromonosporales</taxon>
        <taxon>Micromonosporaceae</taxon>
        <taxon>Polymorphospora</taxon>
    </lineage>
</organism>
<dbReference type="PROSITE" id="PS50949">
    <property type="entry name" value="HTH_GNTR"/>
    <property type="match status" value="1"/>
</dbReference>
<evidence type="ECO:0000256" key="2">
    <source>
        <dbReference type="ARBA" id="ARBA00023125"/>
    </source>
</evidence>
<name>A0ABV5CV12_9ACTN</name>
<keyword evidence="3" id="KW-0804">Transcription</keyword>
<keyword evidence="1" id="KW-0805">Transcription regulation</keyword>
<reference evidence="5 6" key="1">
    <citation type="submission" date="2024-04" db="EMBL/GenBank/DDBJ databases">
        <title>Polymorphospora sp. isolated from Baiyangdian Lake in Xiong'an New Area.</title>
        <authorList>
            <person name="Zhang X."/>
            <person name="Liu J."/>
        </authorList>
    </citation>
    <scope>NUCLEOTIDE SEQUENCE [LARGE SCALE GENOMIC DNA]</scope>
    <source>
        <strain evidence="5 6">2-325</strain>
    </source>
</reference>
<dbReference type="PANTHER" id="PTHR44846">
    <property type="entry name" value="MANNOSYL-D-GLYCERATE TRANSPORT/METABOLISM SYSTEM REPRESSOR MNGR-RELATED"/>
    <property type="match status" value="1"/>
</dbReference>
<dbReference type="InterPro" id="IPR000524">
    <property type="entry name" value="Tscrpt_reg_HTH_GntR"/>
</dbReference>
<dbReference type="SMART" id="SM00345">
    <property type="entry name" value="HTH_GNTR"/>
    <property type="match status" value="1"/>
</dbReference>
<dbReference type="InterPro" id="IPR050679">
    <property type="entry name" value="Bact_HTH_transcr_reg"/>
</dbReference>
<evidence type="ECO:0000256" key="3">
    <source>
        <dbReference type="ARBA" id="ARBA00023163"/>
    </source>
</evidence>
<dbReference type="CDD" id="cd07377">
    <property type="entry name" value="WHTH_GntR"/>
    <property type="match status" value="1"/>
</dbReference>
<dbReference type="Pfam" id="PF00392">
    <property type="entry name" value="GntR"/>
    <property type="match status" value="1"/>
</dbReference>
<dbReference type="Gene3D" id="1.10.10.10">
    <property type="entry name" value="Winged helix-like DNA-binding domain superfamily/Winged helix DNA-binding domain"/>
    <property type="match status" value="1"/>
</dbReference>
<sequence>MSITPLYTRIVDDIRARIASGDLEPGDQLPSAAALQRQYKVSSTVVRSAMLTLRGEGLIEGHQGKGTYVRKPAD</sequence>
<dbReference type="InterPro" id="IPR036390">
    <property type="entry name" value="WH_DNA-bd_sf"/>
</dbReference>
<evidence type="ECO:0000256" key="1">
    <source>
        <dbReference type="ARBA" id="ARBA00023015"/>
    </source>
</evidence>
<feature type="domain" description="HTH gntR-type" evidence="4">
    <location>
        <begin position="4"/>
        <end position="72"/>
    </location>
</feature>
<dbReference type="SUPFAM" id="SSF46785">
    <property type="entry name" value="Winged helix' DNA-binding domain"/>
    <property type="match status" value="1"/>
</dbReference>
<protein>
    <submittedName>
        <fullName evidence="5">Winged helix-turn-helix domain-containing protein</fullName>
    </submittedName>
</protein>
<proteinExistence type="predicted"/>
<dbReference type="InterPro" id="IPR036388">
    <property type="entry name" value="WH-like_DNA-bd_sf"/>
</dbReference>
<dbReference type="Proteomes" id="UP001582793">
    <property type="component" value="Unassembled WGS sequence"/>
</dbReference>
<accession>A0ABV5CV12</accession>
<dbReference type="RefSeq" id="WP_375735489.1">
    <property type="nucleotide sequence ID" value="NZ_JBCGDC010000071.1"/>
</dbReference>
<comment type="caution">
    <text evidence="5">The sequence shown here is derived from an EMBL/GenBank/DDBJ whole genome shotgun (WGS) entry which is preliminary data.</text>
</comment>
<dbReference type="PANTHER" id="PTHR44846:SF17">
    <property type="entry name" value="GNTR-FAMILY TRANSCRIPTIONAL REGULATOR"/>
    <property type="match status" value="1"/>
</dbReference>
<keyword evidence="2" id="KW-0238">DNA-binding</keyword>
<keyword evidence="6" id="KW-1185">Reference proteome</keyword>